<keyword evidence="3" id="KW-0159">Chromosome partition</keyword>
<feature type="region of interest" description="Disordered" evidence="5">
    <location>
        <begin position="181"/>
        <end position="203"/>
    </location>
</feature>
<evidence type="ECO:0000313" key="10">
    <source>
        <dbReference type="Proteomes" id="UP000783934"/>
    </source>
</evidence>
<dbReference type="Gene3D" id="1.10.10.10">
    <property type="entry name" value="Winged helix-like DNA-binding domain superfamily/Winged helix DNA-binding domain"/>
    <property type="match status" value="2"/>
</dbReference>
<dbReference type="EMBL" id="DYTQ01000073">
    <property type="protein sequence ID" value="HJH24128.1"/>
    <property type="molecule type" value="Genomic_DNA"/>
</dbReference>
<evidence type="ECO:0000313" key="9">
    <source>
        <dbReference type="Proteomes" id="UP000189369"/>
    </source>
</evidence>
<keyword evidence="10" id="KW-1185">Reference proteome</keyword>
<dbReference type="AlphaFoldDB" id="A0A1U9K2A2"/>
<dbReference type="PANTHER" id="PTHR34298">
    <property type="entry name" value="SEGREGATION AND CONDENSATION PROTEIN B"/>
    <property type="match status" value="1"/>
</dbReference>
<dbReference type="OrthoDB" id="9806226at2"/>
<protein>
    <submittedName>
        <fullName evidence="6">SMC-Scp complex subunit ScpB</fullName>
    </submittedName>
    <submittedName>
        <fullName evidence="8">Segregation and condensation protein B</fullName>
    </submittedName>
</protein>
<evidence type="ECO:0000313" key="6">
    <source>
        <dbReference type="EMBL" id="AQS52146.1"/>
    </source>
</evidence>
<evidence type="ECO:0000313" key="8">
    <source>
        <dbReference type="EMBL" id="NJB66144.1"/>
    </source>
</evidence>
<dbReference type="InterPro" id="IPR036390">
    <property type="entry name" value="WH_DNA-bd_sf"/>
</dbReference>
<dbReference type="GO" id="GO:0051301">
    <property type="term" value="P:cell division"/>
    <property type="evidence" value="ECO:0007669"/>
    <property type="project" value="UniProtKB-KW"/>
</dbReference>
<evidence type="ECO:0000256" key="4">
    <source>
        <dbReference type="ARBA" id="ARBA00023306"/>
    </source>
</evidence>
<keyword evidence="2" id="KW-0132">Cell division</keyword>
<keyword evidence="1" id="KW-0963">Cytoplasm</keyword>
<reference evidence="6 9" key="1">
    <citation type="submission" date="2017-01" db="EMBL/GenBank/DDBJ databases">
        <title>Complete Genome Sequence of Paenalcaligenes hominis, Isolated from a paraplegic Patient with neurogenic bladder.</title>
        <authorList>
            <person name="Mukhopadhyay R."/>
            <person name="Joaquin J."/>
            <person name="Hogue R."/>
            <person name="Kilaru A."/>
            <person name="Jospin G."/>
            <person name="Mars K."/>
            <person name="Eisen J.A."/>
            <person name="Chaturvedi V."/>
        </authorList>
    </citation>
    <scope>NUCLEOTIDE SEQUENCE [LARGE SCALE GENOMIC DNA]</scope>
    <source>
        <strain evidence="6 9">15S00501</strain>
    </source>
</reference>
<dbReference type="Pfam" id="PF04079">
    <property type="entry name" value="SMC_ScpB"/>
    <property type="match status" value="1"/>
</dbReference>
<dbReference type="GO" id="GO:0051304">
    <property type="term" value="P:chromosome separation"/>
    <property type="evidence" value="ECO:0007669"/>
    <property type="project" value="InterPro"/>
</dbReference>
<sequence>MKENDVQRILEAVLLCSRQPLSIQQLRRAFEPFELSADIIKDHLAGLQQIWQDRGLELVHVASGWRFQNRADIQPYLLRLQNEKPARYSRATLETLAIIAWRQPVTRGDIEDIRGVGVSTQIIRTLEDRGWIEVLGYRDAPGKPALFGTTKQFLDDLSLRSIQDLPALDSPQEIDVIQKALSDSQKDHSDYAPSDSGVDSEDK</sequence>
<dbReference type="Proteomes" id="UP000700248">
    <property type="component" value="Unassembled WGS sequence"/>
</dbReference>
<evidence type="ECO:0000256" key="5">
    <source>
        <dbReference type="SAM" id="MobiDB-lite"/>
    </source>
</evidence>
<dbReference type="KEGG" id="phn:PAEH1_12500"/>
<evidence type="ECO:0000256" key="2">
    <source>
        <dbReference type="ARBA" id="ARBA00022618"/>
    </source>
</evidence>
<dbReference type="PIRSF" id="PIRSF019345">
    <property type="entry name" value="ScpB"/>
    <property type="match status" value="1"/>
</dbReference>
<accession>A0A1U9K2A2</accession>
<reference evidence="7" key="3">
    <citation type="journal article" date="2021" name="PeerJ">
        <title>Extensive microbial diversity within the chicken gut microbiome revealed by metagenomics and culture.</title>
        <authorList>
            <person name="Gilroy R."/>
            <person name="Ravi A."/>
            <person name="Getino M."/>
            <person name="Pursley I."/>
            <person name="Horton D.L."/>
            <person name="Alikhan N.F."/>
            <person name="Baker D."/>
            <person name="Gharbi K."/>
            <person name="Hall N."/>
            <person name="Watson M."/>
            <person name="Adriaenssens E.M."/>
            <person name="Foster-Nyarko E."/>
            <person name="Jarju S."/>
            <person name="Secka A."/>
            <person name="Antonio M."/>
            <person name="Oren A."/>
            <person name="Chaudhuri R.R."/>
            <person name="La Ragione R."/>
            <person name="Hildebrand F."/>
            <person name="Pallen M.J."/>
        </authorList>
    </citation>
    <scope>NUCLEOTIDE SEQUENCE</scope>
    <source>
        <strain evidence="7">CHK175-13533</strain>
    </source>
</reference>
<dbReference type="EMBL" id="CP019697">
    <property type="protein sequence ID" value="AQS52146.1"/>
    <property type="molecule type" value="Genomic_DNA"/>
</dbReference>
<dbReference type="EMBL" id="JAATIZ010000005">
    <property type="protein sequence ID" value="NJB66144.1"/>
    <property type="molecule type" value="Genomic_DNA"/>
</dbReference>
<dbReference type="InterPro" id="IPR036388">
    <property type="entry name" value="WH-like_DNA-bd_sf"/>
</dbReference>
<keyword evidence="4" id="KW-0131">Cell cycle</keyword>
<dbReference type="Proteomes" id="UP000189369">
    <property type="component" value="Chromosome"/>
</dbReference>
<proteinExistence type="predicted"/>
<reference evidence="7" key="4">
    <citation type="submission" date="2021-09" db="EMBL/GenBank/DDBJ databases">
        <authorList>
            <person name="Gilroy R."/>
        </authorList>
    </citation>
    <scope>NUCLEOTIDE SEQUENCE</scope>
    <source>
        <strain evidence="7">CHK175-13533</strain>
    </source>
</reference>
<dbReference type="SUPFAM" id="SSF46785">
    <property type="entry name" value="Winged helix' DNA-binding domain"/>
    <property type="match status" value="2"/>
</dbReference>
<gene>
    <name evidence="7" type="primary">scpB</name>
    <name evidence="8" type="ORF">GGR41_002406</name>
    <name evidence="7" type="ORF">K8U84_06205</name>
    <name evidence="6" type="ORF">PAEH1_12500</name>
</gene>
<dbReference type="PANTHER" id="PTHR34298:SF2">
    <property type="entry name" value="SEGREGATION AND CONDENSATION PROTEIN B"/>
    <property type="match status" value="1"/>
</dbReference>
<evidence type="ECO:0000313" key="7">
    <source>
        <dbReference type="EMBL" id="HJH24128.1"/>
    </source>
</evidence>
<dbReference type="RefSeq" id="WP_077734815.1">
    <property type="nucleotide sequence ID" value="NZ_BMCQ01000007.1"/>
</dbReference>
<dbReference type="Proteomes" id="UP000783934">
    <property type="component" value="Unassembled WGS sequence"/>
</dbReference>
<dbReference type="NCBIfam" id="TIGR00281">
    <property type="entry name" value="SMC-Scp complex subunit ScpB"/>
    <property type="match status" value="1"/>
</dbReference>
<dbReference type="InterPro" id="IPR005234">
    <property type="entry name" value="ScpB_csome_segregation"/>
</dbReference>
<evidence type="ECO:0000256" key="1">
    <source>
        <dbReference type="ARBA" id="ARBA00022490"/>
    </source>
</evidence>
<name>A0A1U9K2A2_9BURK</name>
<evidence type="ECO:0000256" key="3">
    <source>
        <dbReference type="ARBA" id="ARBA00022829"/>
    </source>
</evidence>
<organism evidence="6 9">
    <name type="scientific">Paenalcaligenes hominis</name>
    <dbReference type="NCBI Taxonomy" id="643674"/>
    <lineage>
        <taxon>Bacteria</taxon>
        <taxon>Pseudomonadati</taxon>
        <taxon>Pseudomonadota</taxon>
        <taxon>Betaproteobacteria</taxon>
        <taxon>Burkholderiales</taxon>
        <taxon>Alcaligenaceae</taxon>
        <taxon>Paenalcaligenes</taxon>
    </lineage>
</organism>
<reference evidence="8 10" key="2">
    <citation type="submission" date="2020-03" db="EMBL/GenBank/DDBJ databases">
        <title>Genomic Encyclopedia of Type Strains, Phase IV (KMG-IV): sequencing the most valuable type-strain genomes for metagenomic binning, comparative biology and taxonomic classification.</title>
        <authorList>
            <person name="Goeker M."/>
        </authorList>
    </citation>
    <scope>NUCLEOTIDE SEQUENCE [LARGE SCALE GENOMIC DNA]</scope>
    <source>
        <strain evidence="8 10">DSM 26613</strain>
    </source>
</reference>
<dbReference type="STRING" id="643674.PAEH1_12500"/>